<keyword evidence="9 12" id="KW-0812">Transmembrane</keyword>
<keyword evidence="7" id="KW-1015">Disulfide bond</keyword>
<dbReference type="GO" id="GO:0015036">
    <property type="term" value="F:disulfide oxidoreductase activity"/>
    <property type="evidence" value="ECO:0007669"/>
    <property type="project" value="TreeGrafter"/>
</dbReference>
<dbReference type="InterPro" id="IPR052454">
    <property type="entry name" value="TMX_domain-containing"/>
</dbReference>
<evidence type="ECO:0000256" key="2">
    <source>
        <dbReference type="ARBA" id="ARBA00022448"/>
    </source>
</evidence>
<evidence type="ECO:0000256" key="6">
    <source>
        <dbReference type="ARBA" id="ARBA00022989"/>
    </source>
</evidence>
<feature type="chain" id="PRO_5016645152" evidence="10">
    <location>
        <begin position="20"/>
        <end position="230"/>
    </location>
</feature>
<evidence type="ECO:0000256" key="8">
    <source>
        <dbReference type="ARBA" id="ARBA00023284"/>
    </source>
</evidence>
<accession>A0A367KM89</accession>
<dbReference type="InterPro" id="IPR036249">
    <property type="entry name" value="Thioredoxin-like_sf"/>
</dbReference>
<gene>
    <name evidence="12" type="primary">TMX4</name>
    <name evidence="12" type="ORF">CU098_000133</name>
</gene>
<feature type="non-terminal residue" evidence="12">
    <location>
        <position position="230"/>
    </location>
</feature>
<evidence type="ECO:0000256" key="5">
    <source>
        <dbReference type="ARBA" id="ARBA00022982"/>
    </source>
</evidence>
<evidence type="ECO:0000256" key="7">
    <source>
        <dbReference type="ARBA" id="ARBA00023157"/>
    </source>
</evidence>
<organism evidence="12 13">
    <name type="scientific">Rhizopus stolonifer</name>
    <name type="common">Rhizopus nigricans</name>
    <dbReference type="NCBI Taxonomy" id="4846"/>
    <lineage>
        <taxon>Eukaryota</taxon>
        <taxon>Fungi</taxon>
        <taxon>Fungi incertae sedis</taxon>
        <taxon>Mucoromycota</taxon>
        <taxon>Mucoromycotina</taxon>
        <taxon>Mucoromycetes</taxon>
        <taxon>Mucorales</taxon>
        <taxon>Mucorineae</taxon>
        <taxon>Rhizopodaceae</taxon>
        <taxon>Rhizopus</taxon>
    </lineage>
</organism>
<keyword evidence="4" id="KW-0256">Endoplasmic reticulum</keyword>
<keyword evidence="6 9" id="KW-1133">Transmembrane helix</keyword>
<dbReference type="SUPFAM" id="SSF52833">
    <property type="entry name" value="Thioredoxin-like"/>
    <property type="match status" value="1"/>
</dbReference>
<reference evidence="12 13" key="1">
    <citation type="journal article" date="2018" name="G3 (Bethesda)">
        <title>Phylogenetic and Phylogenomic Definition of Rhizopus Species.</title>
        <authorList>
            <person name="Gryganskyi A.P."/>
            <person name="Golan J."/>
            <person name="Dolatabadi S."/>
            <person name="Mondo S."/>
            <person name="Robb S."/>
            <person name="Idnurm A."/>
            <person name="Muszewska A."/>
            <person name="Steczkiewicz K."/>
            <person name="Masonjones S."/>
            <person name="Liao H.L."/>
            <person name="Gajdeczka M.T."/>
            <person name="Anike F."/>
            <person name="Vuek A."/>
            <person name="Anishchenko I.M."/>
            <person name="Voigt K."/>
            <person name="de Hoog G.S."/>
            <person name="Smith M.E."/>
            <person name="Heitman J."/>
            <person name="Vilgalys R."/>
            <person name="Stajich J.E."/>
        </authorList>
    </citation>
    <scope>NUCLEOTIDE SEQUENCE [LARGE SCALE GENOMIC DNA]</scope>
    <source>
        <strain evidence="12 13">LSU 92-RS-03</strain>
    </source>
</reference>
<evidence type="ECO:0000256" key="1">
    <source>
        <dbReference type="ARBA" id="ARBA00004389"/>
    </source>
</evidence>
<feature type="transmembrane region" description="Helical" evidence="9">
    <location>
        <begin position="163"/>
        <end position="183"/>
    </location>
</feature>
<keyword evidence="13" id="KW-1185">Reference proteome</keyword>
<comment type="caution">
    <text evidence="12">The sequence shown here is derived from an EMBL/GenBank/DDBJ whole genome shotgun (WGS) entry which is preliminary data.</text>
</comment>
<evidence type="ECO:0000313" key="12">
    <source>
        <dbReference type="EMBL" id="RCI03354.1"/>
    </source>
</evidence>
<evidence type="ECO:0000259" key="11">
    <source>
        <dbReference type="Pfam" id="PF00085"/>
    </source>
</evidence>
<evidence type="ECO:0000256" key="4">
    <source>
        <dbReference type="ARBA" id="ARBA00022824"/>
    </source>
</evidence>
<evidence type="ECO:0000256" key="3">
    <source>
        <dbReference type="ARBA" id="ARBA00022729"/>
    </source>
</evidence>
<proteinExistence type="predicted"/>
<evidence type="ECO:0000313" key="13">
    <source>
        <dbReference type="Proteomes" id="UP000253551"/>
    </source>
</evidence>
<dbReference type="PANTHER" id="PTHR46107">
    <property type="entry name" value="DUMPY: SHORTER THAN WILD-TYPE"/>
    <property type="match status" value="1"/>
</dbReference>
<dbReference type="Gene3D" id="3.40.30.10">
    <property type="entry name" value="Glutaredoxin"/>
    <property type="match status" value="1"/>
</dbReference>
<dbReference type="OrthoDB" id="2121326at2759"/>
<keyword evidence="8" id="KW-0676">Redox-active center</keyword>
<sequence>MRFIVSIILLLSILAQCKAVIEITDENFSSMVQKHDEWLIDFYADWCGFCQRFESTFYEAERQLQLSSYKHVQVGIVNVETNPGLAARFFISRLPTVVHIKNHEVRPLASLKSVNDVVSFVTLENWRQVEAKSGFVSPFSLFGKLLGLVGRLVKKASTFSSPWTLIGCLSGFLILVLCLPLIFDKLKKTDKMKTQQQNNSQLSSQNKMGVQPKVVMCDQRKENLRSSSAA</sequence>
<dbReference type="EMBL" id="PJQM01001051">
    <property type="protein sequence ID" value="RCI03354.1"/>
    <property type="molecule type" value="Genomic_DNA"/>
</dbReference>
<protein>
    <submittedName>
        <fullName evidence="12">Thioredoxin-transmembrane protein 4</fullName>
    </submittedName>
</protein>
<evidence type="ECO:0000256" key="10">
    <source>
        <dbReference type="SAM" id="SignalP"/>
    </source>
</evidence>
<dbReference type="AlphaFoldDB" id="A0A367KM89"/>
<dbReference type="Proteomes" id="UP000253551">
    <property type="component" value="Unassembled WGS sequence"/>
</dbReference>
<keyword evidence="9" id="KW-0472">Membrane</keyword>
<comment type="subcellular location">
    <subcellularLocation>
        <location evidence="1">Endoplasmic reticulum membrane</location>
        <topology evidence="1">Single-pass membrane protein</topology>
    </subcellularLocation>
</comment>
<keyword evidence="3 10" id="KW-0732">Signal</keyword>
<dbReference type="InterPro" id="IPR013766">
    <property type="entry name" value="Thioredoxin_domain"/>
</dbReference>
<name>A0A367KM89_RHIST</name>
<feature type="signal peptide" evidence="10">
    <location>
        <begin position="1"/>
        <end position="19"/>
    </location>
</feature>
<feature type="domain" description="Thioredoxin" evidence="11">
    <location>
        <begin position="20"/>
        <end position="104"/>
    </location>
</feature>
<evidence type="ECO:0000256" key="9">
    <source>
        <dbReference type="SAM" id="Phobius"/>
    </source>
</evidence>
<dbReference type="GO" id="GO:0005789">
    <property type="term" value="C:endoplasmic reticulum membrane"/>
    <property type="evidence" value="ECO:0007669"/>
    <property type="project" value="UniProtKB-SubCell"/>
</dbReference>
<keyword evidence="5" id="KW-0249">Electron transport</keyword>
<keyword evidence="2" id="KW-0813">Transport</keyword>
<dbReference type="STRING" id="4846.A0A367KM89"/>
<dbReference type="Pfam" id="PF00085">
    <property type="entry name" value="Thioredoxin"/>
    <property type="match status" value="1"/>
</dbReference>
<dbReference type="PANTHER" id="PTHR46107:SF3">
    <property type="entry name" value="THIOREDOXIN DOMAIN-CONTAINING PROTEIN"/>
    <property type="match status" value="1"/>
</dbReference>